<evidence type="ECO:0000313" key="6">
    <source>
        <dbReference type="Proteomes" id="UP001291309"/>
    </source>
</evidence>
<evidence type="ECO:0000256" key="3">
    <source>
        <dbReference type="RuleBase" id="RU003939"/>
    </source>
</evidence>
<accession>A0ABU5HE60</accession>
<dbReference type="InterPro" id="IPR000119">
    <property type="entry name" value="Hist_DNA-bd"/>
</dbReference>
<evidence type="ECO:0000256" key="2">
    <source>
        <dbReference type="ARBA" id="ARBA00023125"/>
    </source>
</evidence>
<evidence type="ECO:0000313" key="5">
    <source>
        <dbReference type="EMBL" id="MDY7231641.1"/>
    </source>
</evidence>
<dbReference type="SMART" id="SM00411">
    <property type="entry name" value="BHL"/>
    <property type="match status" value="1"/>
</dbReference>
<reference evidence="5 6" key="1">
    <citation type="submission" date="2023-12" db="EMBL/GenBank/DDBJ databases">
        <title>the genome sequence of Hyalangium sp. s54d21.</title>
        <authorList>
            <person name="Zhang X."/>
        </authorList>
    </citation>
    <scope>NUCLEOTIDE SEQUENCE [LARGE SCALE GENOMIC DNA]</scope>
    <source>
        <strain evidence="6">s54d21</strain>
    </source>
</reference>
<dbReference type="InterPro" id="IPR020816">
    <property type="entry name" value="Histone-like_DNA-bd_CS"/>
</dbReference>
<dbReference type="PRINTS" id="PR01727">
    <property type="entry name" value="DNABINDINGHU"/>
</dbReference>
<dbReference type="RefSeq" id="WP_321550348.1">
    <property type="nucleotide sequence ID" value="NZ_JAXIVS010000015.1"/>
</dbReference>
<dbReference type="PANTHER" id="PTHR33175">
    <property type="entry name" value="DNA-BINDING PROTEIN HU"/>
    <property type="match status" value="1"/>
</dbReference>
<keyword evidence="2" id="KW-0238">DNA-binding</keyword>
<dbReference type="NCBIfam" id="NF001222">
    <property type="entry name" value="PRK00199.1"/>
    <property type="match status" value="1"/>
</dbReference>
<comment type="caution">
    <text evidence="5">The sequence shown here is derived from an EMBL/GenBank/DDBJ whole genome shotgun (WGS) entry which is preliminary data.</text>
</comment>
<dbReference type="PROSITE" id="PS00045">
    <property type="entry name" value="HISTONE_LIKE"/>
    <property type="match status" value="1"/>
</dbReference>
<dbReference type="Proteomes" id="UP001291309">
    <property type="component" value="Unassembled WGS sequence"/>
</dbReference>
<dbReference type="Pfam" id="PF00216">
    <property type="entry name" value="Bac_DNA_binding"/>
    <property type="match status" value="1"/>
</dbReference>
<name>A0ABU5HE60_9BACT</name>
<dbReference type="PANTHER" id="PTHR33175:SF5">
    <property type="entry name" value="INTEGRATION HOST FACTOR SUBUNIT BETA"/>
    <property type="match status" value="1"/>
</dbReference>
<dbReference type="EMBL" id="JAXIVS010000015">
    <property type="protein sequence ID" value="MDY7231641.1"/>
    <property type="molecule type" value="Genomic_DNA"/>
</dbReference>
<protein>
    <submittedName>
        <fullName evidence="5">Integration host factor subunit beta</fullName>
    </submittedName>
</protein>
<evidence type="ECO:0000256" key="1">
    <source>
        <dbReference type="ARBA" id="ARBA00010529"/>
    </source>
</evidence>
<keyword evidence="6" id="KW-1185">Reference proteome</keyword>
<dbReference type="InterPro" id="IPR010992">
    <property type="entry name" value="IHF-like_DNA-bd_dom_sf"/>
</dbReference>
<organism evidence="5 6">
    <name type="scientific">Hyalangium rubrum</name>
    <dbReference type="NCBI Taxonomy" id="3103134"/>
    <lineage>
        <taxon>Bacteria</taxon>
        <taxon>Pseudomonadati</taxon>
        <taxon>Myxococcota</taxon>
        <taxon>Myxococcia</taxon>
        <taxon>Myxococcales</taxon>
        <taxon>Cystobacterineae</taxon>
        <taxon>Archangiaceae</taxon>
        <taxon>Hyalangium</taxon>
    </lineage>
</organism>
<proteinExistence type="inferred from homology"/>
<dbReference type="Gene3D" id="4.10.520.10">
    <property type="entry name" value="IHF-like DNA-binding proteins"/>
    <property type="match status" value="1"/>
</dbReference>
<comment type="similarity">
    <text evidence="1 3">Belongs to the bacterial histone-like protein family.</text>
</comment>
<feature type="compositionally biased region" description="Pro residues" evidence="4">
    <location>
        <begin position="95"/>
        <end position="106"/>
    </location>
</feature>
<evidence type="ECO:0000256" key="4">
    <source>
        <dbReference type="SAM" id="MobiDB-lite"/>
    </source>
</evidence>
<feature type="region of interest" description="Disordered" evidence="4">
    <location>
        <begin position="93"/>
        <end position="121"/>
    </location>
</feature>
<dbReference type="CDD" id="cd13836">
    <property type="entry name" value="IHF_B"/>
    <property type="match status" value="1"/>
</dbReference>
<feature type="compositionally biased region" description="Basic and acidic residues" evidence="4">
    <location>
        <begin position="110"/>
        <end position="121"/>
    </location>
</feature>
<gene>
    <name evidence="5" type="ORF">SYV04_34955</name>
</gene>
<dbReference type="SUPFAM" id="SSF47729">
    <property type="entry name" value="IHF-like DNA-binding proteins"/>
    <property type="match status" value="1"/>
</dbReference>
<sequence>MTKSQLIECIAKKAPHVPPRRIEQIVNAIFEQMTEALKAGERIELRGFGCFTVKSRRARLGRNPKTGASVALPKRIALSFAAGKELRERINRAALPPPVEPSPRPLIPRALERGVEEGPRI</sequence>